<sequence length="111" mass="12359">MSQADETKEIESKEAVHGQKMIEVKLRFWTNDIAEEPGHILPKHAWCAGVVRMEANGSHGITPNNPRPFHTLMDVSSVIEQVLIDHGITLHLGRRAQKYLVDAPTRSGDAP</sequence>
<gene>
    <name evidence="1" type="ORF">PLANPX_1331</name>
</gene>
<keyword evidence="2" id="KW-1185">Reference proteome</keyword>
<dbReference type="KEGG" id="lpav:PLANPX_1331"/>
<dbReference type="RefSeq" id="WP_152097809.1">
    <property type="nucleotide sequence ID" value="NZ_AP021861.1"/>
</dbReference>
<dbReference type="Proteomes" id="UP000326837">
    <property type="component" value="Chromosome"/>
</dbReference>
<name>A0A5K7XFG2_9BACT</name>
<organism evidence="1 2">
    <name type="scientific">Lacipirellula parvula</name>
    <dbReference type="NCBI Taxonomy" id="2650471"/>
    <lineage>
        <taxon>Bacteria</taxon>
        <taxon>Pseudomonadati</taxon>
        <taxon>Planctomycetota</taxon>
        <taxon>Planctomycetia</taxon>
        <taxon>Pirellulales</taxon>
        <taxon>Lacipirellulaceae</taxon>
        <taxon>Lacipirellula</taxon>
    </lineage>
</organism>
<evidence type="ECO:0000313" key="2">
    <source>
        <dbReference type="Proteomes" id="UP000326837"/>
    </source>
</evidence>
<accession>A0A5K7XFG2</accession>
<dbReference type="EMBL" id="AP021861">
    <property type="protein sequence ID" value="BBO31719.1"/>
    <property type="molecule type" value="Genomic_DNA"/>
</dbReference>
<reference evidence="2" key="1">
    <citation type="submission" date="2019-10" db="EMBL/GenBank/DDBJ databases">
        <title>Lacipirellula parvula gen. nov., sp. nov., representing a lineage of planctomycetes widespread in freshwater anoxic habitats, and description of the family Lacipirellulaceae.</title>
        <authorList>
            <person name="Dedysh S.N."/>
            <person name="Kulichevskaya I.S."/>
            <person name="Beletsky A.V."/>
            <person name="Rakitin A.L."/>
            <person name="Mardanov A.V."/>
            <person name="Ivanova A.A."/>
            <person name="Saltykova V.X."/>
            <person name="Rijpstra W.I.C."/>
            <person name="Sinninghe Damste J.S."/>
            <person name="Ravin N.V."/>
        </authorList>
    </citation>
    <scope>NUCLEOTIDE SEQUENCE [LARGE SCALE GENOMIC DNA]</scope>
    <source>
        <strain evidence="2">PX69</strain>
    </source>
</reference>
<proteinExistence type="predicted"/>
<evidence type="ECO:0000313" key="1">
    <source>
        <dbReference type="EMBL" id="BBO31719.1"/>
    </source>
</evidence>
<protein>
    <submittedName>
        <fullName evidence="1">Uncharacterized protein</fullName>
    </submittedName>
</protein>
<dbReference type="AlphaFoldDB" id="A0A5K7XFG2"/>